<dbReference type="Proteomes" id="UP000823612">
    <property type="component" value="Unassembled WGS sequence"/>
</dbReference>
<dbReference type="PANTHER" id="PTHR30005">
    <property type="entry name" value="EXOPOLYPHOSPHATASE"/>
    <property type="match status" value="1"/>
</dbReference>
<evidence type="ECO:0000313" key="3">
    <source>
        <dbReference type="Proteomes" id="UP000823612"/>
    </source>
</evidence>
<dbReference type="InterPro" id="IPR050273">
    <property type="entry name" value="GppA/Ppx_hydrolase"/>
</dbReference>
<proteinExistence type="predicted"/>
<dbReference type="AlphaFoldDB" id="A0A9D9H2R9"/>
<dbReference type="EMBL" id="JADIMZ010000105">
    <property type="protein sequence ID" value="MBO8433057.1"/>
    <property type="molecule type" value="Genomic_DNA"/>
</dbReference>
<sequence>MKKTRKKVLTYAAIDIGSNAVRLLIKQIDEKSVNKFSKLCMLRVPLRLGFDVFATSKISREKERRMLRLMKAYRLLMKVYEVDDYRACATSAMRDASNGKEIIAKIEKSTGIRIEIIDGQEEARIIYNNHIEYMGDRHGNYMYVDVGGGSTEVNFLSGGKLLFSHSYNIGTVRMLNHAVREIQWEDLQRDMEKLAKKYPDISIIGSGGNINKLYRLARVKDREALAMSVSELKRLYNELKDMSLQERMDAFELKADRADVIVPASEVFLAISSFVKADTIYVPVIGLADGIIDGLYAKNRLVRPKNQTEKN</sequence>
<dbReference type="CDD" id="cd24006">
    <property type="entry name" value="ASKHA_NBD_PPX_GppA"/>
    <property type="match status" value="1"/>
</dbReference>
<reference evidence="2" key="1">
    <citation type="submission" date="2020-10" db="EMBL/GenBank/DDBJ databases">
        <authorList>
            <person name="Gilroy R."/>
        </authorList>
    </citation>
    <scope>NUCLEOTIDE SEQUENCE</scope>
    <source>
        <strain evidence="2">2889</strain>
    </source>
</reference>
<protein>
    <submittedName>
        <fullName evidence="2">Ppx/GppA family phosphatase</fullName>
    </submittedName>
</protein>
<accession>A0A9D9H2R9</accession>
<comment type="caution">
    <text evidence="2">The sequence shown here is derived from an EMBL/GenBank/DDBJ whole genome shotgun (WGS) entry which is preliminary data.</text>
</comment>
<dbReference type="PANTHER" id="PTHR30005:SF0">
    <property type="entry name" value="RETROGRADE REGULATION PROTEIN 2"/>
    <property type="match status" value="1"/>
</dbReference>
<dbReference type="Gene3D" id="3.30.420.40">
    <property type="match status" value="1"/>
</dbReference>
<evidence type="ECO:0000259" key="1">
    <source>
        <dbReference type="Pfam" id="PF02541"/>
    </source>
</evidence>
<dbReference type="InterPro" id="IPR043129">
    <property type="entry name" value="ATPase_NBD"/>
</dbReference>
<organism evidence="2 3">
    <name type="scientific">Candidatus Pullibacteroides excrementavium</name>
    <dbReference type="NCBI Taxonomy" id="2840905"/>
    <lineage>
        <taxon>Bacteria</taxon>
        <taxon>Pseudomonadati</taxon>
        <taxon>Bacteroidota</taxon>
        <taxon>Bacteroidia</taxon>
        <taxon>Bacteroidales</taxon>
        <taxon>Candidatus Pullibacteroides</taxon>
    </lineage>
</organism>
<dbReference type="Pfam" id="PF02541">
    <property type="entry name" value="Ppx-GppA"/>
    <property type="match status" value="1"/>
</dbReference>
<dbReference type="SUPFAM" id="SSF53067">
    <property type="entry name" value="Actin-like ATPase domain"/>
    <property type="match status" value="2"/>
</dbReference>
<dbReference type="InterPro" id="IPR003695">
    <property type="entry name" value="Ppx_GppA_N"/>
</dbReference>
<gene>
    <name evidence="2" type="ORF">IAB08_07170</name>
</gene>
<dbReference type="Gene3D" id="3.30.420.150">
    <property type="entry name" value="Exopolyphosphatase. Domain 2"/>
    <property type="match status" value="1"/>
</dbReference>
<name>A0A9D9H2R9_9BACT</name>
<dbReference type="GO" id="GO:0016462">
    <property type="term" value="F:pyrophosphatase activity"/>
    <property type="evidence" value="ECO:0007669"/>
    <property type="project" value="TreeGrafter"/>
</dbReference>
<feature type="domain" description="Ppx/GppA phosphatase N-terminal" evidence="1">
    <location>
        <begin position="28"/>
        <end position="295"/>
    </location>
</feature>
<evidence type="ECO:0000313" key="2">
    <source>
        <dbReference type="EMBL" id="MBO8433057.1"/>
    </source>
</evidence>
<reference evidence="2" key="2">
    <citation type="journal article" date="2021" name="PeerJ">
        <title>Extensive microbial diversity within the chicken gut microbiome revealed by metagenomics and culture.</title>
        <authorList>
            <person name="Gilroy R."/>
            <person name="Ravi A."/>
            <person name="Getino M."/>
            <person name="Pursley I."/>
            <person name="Horton D.L."/>
            <person name="Alikhan N.F."/>
            <person name="Baker D."/>
            <person name="Gharbi K."/>
            <person name="Hall N."/>
            <person name="Watson M."/>
            <person name="Adriaenssens E.M."/>
            <person name="Foster-Nyarko E."/>
            <person name="Jarju S."/>
            <person name="Secka A."/>
            <person name="Antonio M."/>
            <person name="Oren A."/>
            <person name="Chaudhuri R.R."/>
            <person name="La Ragione R."/>
            <person name="Hildebrand F."/>
            <person name="Pallen M.J."/>
        </authorList>
    </citation>
    <scope>NUCLEOTIDE SEQUENCE</scope>
    <source>
        <strain evidence="2">2889</strain>
    </source>
</reference>